<proteinExistence type="predicted"/>
<dbReference type="Proteomes" id="UP001054821">
    <property type="component" value="Chromosome 7"/>
</dbReference>
<gene>
    <name evidence="1" type="ORF">L3X38_037002</name>
</gene>
<keyword evidence="2" id="KW-1185">Reference proteome</keyword>
<evidence type="ECO:0000313" key="1">
    <source>
        <dbReference type="EMBL" id="KAI5317295.1"/>
    </source>
</evidence>
<dbReference type="EMBL" id="JAJFAZ020000007">
    <property type="protein sequence ID" value="KAI5317295.1"/>
    <property type="molecule type" value="Genomic_DNA"/>
</dbReference>
<reference evidence="1 2" key="1">
    <citation type="journal article" date="2022" name="G3 (Bethesda)">
        <title>Whole-genome sequence and methylome profiling of the almond [Prunus dulcis (Mill.) D.A. Webb] cultivar 'Nonpareil'.</title>
        <authorList>
            <person name="D'Amico-Willman K.M."/>
            <person name="Ouma W.Z."/>
            <person name="Meulia T."/>
            <person name="Sideli G.M."/>
            <person name="Gradziel T.M."/>
            <person name="Fresnedo-Ramirez J."/>
        </authorList>
    </citation>
    <scope>NUCLEOTIDE SEQUENCE [LARGE SCALE GENOMIC DNA]</scope>
    <source>
        <strain evidence="1">Clone GOH B32 T37-40</strain>
    </source>
</reference>
<comment type="caution">
    <text evidence="1">The sequence shown here is derived from an EMBL/GenBank/DDBJ whole genome shotgun (WGS) entry which is preliminary data.</text>
</comment>
<evidence type="ECO:0000313" key="2">
    <source>
        <dbReference type="Proteomes" id="UP001054821"/>
    </source>
</evidence>
<dbReference type="AlphaFoldDB" id="A0AAD4V2A7"/>
<organism evidence="1 2">
    <name type="scientific">Prunus dulcis</name>
    <name type="common">Almond</name>
    <name type="synonym">Amygdalus dulcis</name>
    <dbReference type="NCBI Taxonomy" id="3755"/>
    <lineage>
        <taxon>Eukaryota</taxon>
        <taxon>Viridiplantae</taxon>
        <taxon>Streptophyta</taxon>
        <taxon>Embryophyta</taxon>
        <taxon>Tracheophyta</taxon>
        <taxon>Spermatophyta</taxon>
        <taxon>Magnoliopsida</taxon>
        <taxon>eudicotyledons</taxon>
        <taxon>Gunneridae</taxon>
        <taxon>Pentapetalae</taxon>
        <taxon>rosids</taxon>
        <taxon>fabids</taxon>
        <taxon>Rosales</taxon>
        <taxon>Rosaceae</taxon>
        <taxon>Amygdaloideae</taxon>
        <taxon>Amygdaleae</taxon>
        <taxon>Prunus</taxon>
    </lineage>
</organism>
<protein>
    <submittedName>
        <fullName evidence="1">Uncharacterized protein</fullName>
    </submittedName>
</protein>
<sequence length="94" mass="10832">MCPRHIRPFRDSWICDRRLWAPQARLTKLRQFDPSVDRESSEAVISFGKGMRLRLTNGPLRPARIAARIEVVSPRPARIAARVDLVSRGLRGWN</sequence>
<accession>A0AAD4V2A7</accession>
<name>A0AAD4V2A7_PRUDU</name>